<dbReference type="HOGENOM" id="CLU_022348_1_0_1"/>
<reference evidence="11" key="1">
    <citation type="submission" date="2012-12" db="EMBL/GenBank/DDBJ databases">
        <authorList>
            <person name="Hellsten U."/>
            <person name="Grimwood J."/>
            <person name="Chapman J.A."/>
            <person name="Shapiro H."/>
            <person name="Aerts A."/>
            <person name="Otillar R.P."/>
            <person name="Terry A.Y."/>
            <person name="Boore J.L."/>
            <person name="Simakov O."/>
            <person name="Marletaz F."/>
            <person name="Cho S.-J."/>
            <person name="Edsinger-Gonzales E."/>
            <person name="Havlak P."/>
            <person name="Kuo D.-H."/>
            <person name="Larsson T."/>
            <person name="Lv J."/>
            <person name="Arendt D."/>
            <person name="Savage R."/>
            <person name="Osoegawa K."/>
            <person name="de Jong P."/>
            <person name="Lindberg D.R."/>
            <person name="Seaver E.C."/>
            <person name="Weisblat D.A."/>
            <person name="Putnam N.H."/>
            <person name="Grigoriev I.V."/>
            <person name="Rokhsar D.S."/>
        </authorList>
    </citation>
    <scope>NUCLEOTIDE SEQUENCE</scope>
    <source>
        <strain evidence="11">I ESC-2004</strain>
    </source>
</reference>
<dbReference type="EnsemblMetazoa" id="CapteT174845">
    <property type="protein sequence ID" value="CapteP174845"/>
    <property type="gene ID" value="CapteG174845"/>
</dbReference>
<dbReference type="Proteomes" id="UP000014760">
    <property type="component" value="Unassembled WGS sequence"/>
</dbReference>
<dbReference type="OMA" id="IYLQNWA"/>
<dbReference type="GO" id="GO:0005737">
    <property type="term" value="C:cytoplasm"/>
    <property type="evidence" value="ECO:0007669"/>
    <property type="project" value="UniProtKB-SubCell"/>
</dbReference>
<dbReference type="STRING" id="283909.R7UZX3"/>
<feature type="region of interest" description="Disordered" evidence="7">
    <location>
        <begin position="444"/>
        <end position="469"/>
    </location>
</feature>
<dbReference type="Pfam" id="PF10602">
    <property type="entry name" value="RPN7"/>
    <property type="match status" value="1"/>
</dbReference>
<dbReference type="Pfam" id="PF01399">
    <property type="entry name" value="PCI"/>
    <property type="match status" value="1"/>
</dbReference>
<gene>
    <name evidence="9" type="ORF">CAPTEDRAFT_174845</name>
</gene>
<evidence type="ECO:0000256" key="4">
    <source>
        <dbReference type="ARBA" id="ARBA00022490"/>
    </source>
</evidence>
<keyword evidence="4" id="KW-0963">Cytoplasm</keyword>
<reference evidence="10" key="3">
    <citation type="submission" date="2015-06" db="UniProtKB">
        <authorList>
            <consortium name="EnsemblMetazoa"/>
        </authorList>
    </citation>
    <scope>IDENTIFICATION</scope>
</reference>
<proteinExistence type="inferred from homology"/>
<dbReference type="SMART" id="SM00088">
    <property type="entry name" value="PINT"/>
    <property type="match status" value="1"/>
</dbReference>
<reference evidence="9 11" key="2">
    <citation type="journal article" date="2013" name="Nature">
        <title>Insights into bilaterian evolution from three spiralian genomes.</title>
        <authorList>
            <person name="Simakov O."/>
            <person name="Marletaz F."/>
            <person name="Cho S.J."/>
            <person name="Edsinger-Gonzales E."/>
            <person name="Havlak P."/>
            <person name="Hellsten U."/>
            <person name="Kuo D.H."/>
            <person name="Larsson T."/>
            <person name="Lv J."/>
            <person name="Arendt D."/>
            <person name="Savage R."/>
            <person name="Osoegawa K."/>
            <person name="de Jong P."/>
            <person name="Grimwood J."/>
            <person name="Chapman J.A."/>
            <person name="Shapiro H."/>
            <person name="Aerts A."/>
            <person name="Otillar R.P."/>
            <person name="Terry A.Y."/>
            <person name="Boore J.L."/>
            <person name="Grigoriev I.V."/>
            <person name="Lindberg D.R."/>
            <person name="Seaver E.C."/>
            <person name="Weisblat D.A."/>
            <person name="Putnam N.H."/>
            <person name="Rokhsar D.S."/>
        </authorList>
    </citation>
    <scope>NUCLEOTIDE SEQUENCE</scope>
    <source>
        <strain evidence="9 11">I ESC-2004</strain>
    </source>
</reference>
<dbReference type="FunCoup" id="R7UZX3">
    <property type="interactions" value="1684"/>
</dbReference>
<sequence>MQVDGVQEENDNVEVAHHLVENTNLDLETYAGSYRGLAKLHRLLFVAEHCPPLRVEALRMALSHVMTTYNSNMYQEIHKSLQDAITGRQSILPDTLVGIVHNVPSLDTQWIESTAKKAALKLEKLDTDLKNYKSNSIKESIRRGHDDLGDHYLDCGDLSNALKCYSRARDYCTSAKHVVNMCLNVIKVSVYLQNWSHVLSYVNKAESTPQVSEQLNKDSGQAVVTRLKCAAGLAELATKKYKSAAKYFLQANFDHCEFPELISANNVAMYGALCALASFDRQELQKHVISSSSFKLFLELEPQLRDILHQFYDSKYASCLKLLHQIKDNLLLDLYLAPHVSALYTQIRNRALCQYFSPYASADMNRMASAFNTTVSALEDELMLLILDGQINARIDSHNKILYAKNDDQRNSTFEKSVAMGVDYQRRSKALILRSAMWTNQIHVKSPPREGGQGGEMSLAPGNAASARN</sequence>
<feature type="domain" description="PCI" evidence="8">
    <location>
        <begin position="247"/>
        <end position="409"/>
    </location>
</feature>
<protein>
    <recommendedName>
        <fullName evidence="8">PCI domain-containing protein</fullName>
    </recommendedName>
</protein>
<evidence type="ECO:0000256" key="1">
    <source>
        <dbReference type="ARBA" id="ARBA00004123"/>
    </source>
</evidence>
<dbReference type="PANTHER" id="PTHR14145">
    <property type="entry name" value="26S PROTESOME SUBUNIT 6"/>
    <property type="match status" value="1"/>
</dbReference>
<dbReference type="InterPro" id="IPR019585">
    <property type="entry name" value="Rpn7/CSN1"/>
</dbReference>
<dbReference type="SUPFAM" id="SSF46785">
    <property type="entry name" value="Winged helix' DNA-binding domain"/>
    <property type="match status" value="1"/>
</dbReference>
<comment type="subcellular location">
    <subcellularLocation>
        <location evidence="2">Cytoplasm</location>
    </subcellularLocation>
    <subcellularLocation>
        <location evidence="1">Nucleus</location>
    </subcellularLocation>
</comment>
<dbReference type="Gene3D" id="1.25.40.570">
    <property type="match status" value="1"/>
</dbReference>
<dbReference type="EMBL" id="AMQN01001000">
    <property type="status" value="NOT_ANNOTATED_CDS"/>
    <property type="molecule type" value="Genomic_DNA"/>
</dbReference>
<evidence type="ECO:0000313" key="9">
    <source>
        <dbReference type="EMBL" id="ELU09497.1"/>
    </source>
</evidence>
<dbReference type="PROSITE" id="PS50250">
    <property type="entry name" value="PCI"/>
    <property type="match status" value="1"/>
</dbReference>
<evidence type="ECO:0000256" key="6">
    <source>
        <dbReference type="ARBA" id="ARBA00023242"/>
    </source>
</evidence>
<dbReference type="InterPro" id="IPR000717">
    <property type="entry name" value="PCI_dom"/>
</dbReference>
<dbReference type="Pfam" id="PF21151">
    <property type="entry name" value="CSN1_C"/>
    <property type="match status" value="1"/>
</dbReference>
<evidence type="ECO:0000259" key="8">
    <source>
        <dbReference type="PROSITE" id="PS50250"/>
    </source>
</evidence>
<dbReference type="PANTHER" id="PTHR14145:SF2">
    <property type="entry name" value="COP9 SIGNALOSOME COMPLEX SUBUNIT 1"/>
    <property type="match status" value="1"/>
</dbReference>
<name>R7UZX3_CAPTE</name>
<dbReference type="AlphaFoldDB" id="R7UZX3"/>
<dbReference type="EMBL" id="KB298217">
    <property type="protein sequence ID" value="ELU09497.1"/>
    <property type="molecule type" value="Genomic_DNA"/>
</dbReference>
<keyword evidence="11" id="KW-1185">Reference proteome</keyword>
<evidence type="ECO:0000256" key="3">
    <source>
        <dbReference type="ARBA" id="ARBA00008793"/>
    </source>
</evidence>
<accession>R7UZX3</accession>
<keyword evidence="5" id="KW-0736">Signalosome</keyword>
<dbReference type="InterPro" id="IPR045135">
    <property type="entry name" value="Rpn7_N"/>
</dbReference>
<dbReference type="OrthoDB" id="422427at2759"/>
<evidence type="ECO:0000313" key="11">
    <source>
        <dbReference type="Proteomes" id="UP000014760"/>
    </source>
</evidence>
<evidence type="ECO:0000313" key="10">
    <source>
        <dbReference type="EnsemblMetazoa" id="CapteP174845"/>
    </source>
</evidence>
<comment type="similarity">
    <text evidence="3">Belongs to the CSN1 family.</text>
</comment>
<dbReference type="InterPro" id="IPR036390">
    <property type="entry name" value="WH_DNA-bd_sf"/>
</dbReference>
<dbReference type="GO" id="GO:0008180">
    <property type="term" value="C:COP9 signalosome"/>
    <property type="evidence" value="ECO:0007669"/>
    <property type="project" value="UniProtKB-KW"/>
</dbReference>
<evidence type="ECO:0000256" key="2">
    <source>
        <dbReference type="ARBA" id="ARBA00004496"/>
    </source>
</evidence>
<evidence type="ECO:0000256" key="5">
    <source>
        <dbReference type="ARBA" id="ARBA00022790"/>
    </source>
</evidence>
<keyword evidence="6" id="KW-0539">Nucleus</keyword>
<organism evidence="9">
    <name type="scientific">Capitella teleta</name>
    <name type="common">Polychaete worm</name>
    <dbReference type="NCBI Taxonomy" id="283909"/>
    <lineage>
        <taxon>Eukaryota</taxon>
        <taxon>Metazoa</taxon>
        <taxon>Spiralia</taxon>
        <taxon>Lophotrochozoa</taxon>
        <taxon>Annelida</taxon>
        <taxon>Polychaeta</taxon>
        <taxon>Sedentaria</taxon>
        <taxon>Scolecida</taxon>
        <taxon>Capitellidae</taxon>
        <taxon>Capitella</taxon>
    </lineage>
</organism>
<dbReference type="InterPro" id="IPR048624">
    <property type="entry name" value="CSN1_C"/>
</dbReference>
<evidence type="ECO:0000256" key="7">
    <source>
        <dbReference type="SAM" id="MobiDB-lite"/>
    </source>
</evidence>